<dbReference type="PANTHER" id="PTHR16821">
    <property type="entry name" value="FRATAXIN"/>
    <property type="match status" value="1"/>
</dbReference>
<proteinExistence type="inferred from homology"/>
<dbReference type="NCBIfam" id="TIGR03421">
    <property type="entry name" value="FeS_CyaY"/>
    <property type="match status" value="1"/>
</dbReference>
<evidence type="ECO:0000313" key="5">
    <source>
        <dbReference type="EMBL" id="TXF97505.1"/>
    </source>
</evidence>
<organism evidence="5 6">
    <name type="scientific">Massilia arenae</name>
    <dbReference type="NCBI Taxonomy" id="2603288"/>
    <lineage>
        <taxon>Bacteria</taxon>
        <taxon>Pseudomonadati</taxon>
        <taxon>Pseudomonadota</taxon>
        <taxon>Betaproteobacteria</taxon>
        <taxon>Burkholderiales</taxon>
        <taxon>Oxalobacteraceae</taxon>
        <taxon>Telluria group</taxon>
        <taxon>Massilia</taxon>
    </lineage>
</organism>
<dbReference type="PANTHER" id="PTHR16821:SF2">
    <property type="entry name" value="FRATAXIN, MITOCHONDRIAL"/>
    <property type="match status" value="1"/>
</dbReference>
<dbReference type="AlphaFoldDB" id="A0A5C7G2I8"/>
<evidence type="ECO:0000256" key="2">
    <source>
        <dbReference type="ARBA" id="ARBA00022723"/>
    </source>
</evidence>
<comment type="function">
    <text evidence="4">Involved in iron-sulfur (Fe-S) cluster assembly. May act as a regulator of Fe-S biogenesis.</text>
</comment>
<dbReference type="InterPro" id="IPR047584">
    <property type="entry name" value="CyaY"/>
</dbReference>
<dbReference type="RefSeq" id="WP_147936449.1">
    <property type="nucleotide sequence ID" value="NZ_VPFD01000025.1"/>
</dbReference>
<dbReference type="InterPro" id="IPR036524">
    <property type="entry name" value="Frataxin/CyaY_sf"/>
</dbReference>
<dbReference type="PROSITE" id="PS01344">
    <property type="entry name" value="FRATAXIN_1"/>
    <property type="match status" value="1"/>
</dbReference>
<gene>
    <name evidence="4 5" type="primary">cyaY</name>
    <name evidence="5" type="ORF">FVD38_20055</name>
</gene>
<protein>
    <recommendedName>
        <fullName evidence="4">Iron-sulfur cluster assembly protein CyaY</fullName>
    </recommendedName>
</protein>
<keyword evidence="6" id="KW-1185">Reference proteome</keyword>
<dbReference type="GO" id="GO:0008198">
    <property type="term" value="F:ferrous iron binding"/>
    <property type="evidence" value="ECO:0007669"/>
    <property type="project" value="TreeGrafter"/>
</dbReference>
<keyword evidence="2 4" id="KW-0479">Metal-binding</keyword>
<dbReference type="GO" id="GO:0016226">
    <property type="term" value="P:iron-sulfur cluster assembly"/>
    <property type="evidence" value="ECO:0007669"/>
    <property type="project" value="UniProtKB-UniRule"/>
</dbReference>
<dbReference type="GO" id="GO:0005829">
    <property type="term" value="C:cytosol"/>
    <property type="evidence" value="ECO:0007669"/>
    <property type="project" value="TreeGrafter"/>
</dbReference>
<dbReference type="Pfam" id="PF01491">
    <property type="entry name" value="Frataxin_Cyay"/>
    <property type="match status" value="1"/>
</dbReference>
<dbReference type="GO" id="GO:0008199">
    <property type="term" value="F:ferric iron binding"/>
    <property type="evidence" value="ECO:0007669"/>
    <property type="project" value="InterPro"/>
</dbReference>
<evidence type="ECO:0000256" key="4">
    <source>
        <dbReference type="HAMAP-Rule" id="MF_00142"/>
    </source>
</evidence>
<comment type="caution">
    <text evidence="5">The sequence shown here is derived from an EMBL/GenBank/DDBJ whole genome shotgun (WGS) entry which is preliminary data.</text>
</comment>
<dbReference type="Proteomes" id="UP000321413">
    <property type="component" value="Unassembled WGS sequence"/>
</dbReference>
<evidence type="ECO:0000313" key="6">
    <source>
        <dbReference type="Proteomes" id="UP000321413"/>
    </source>
</evidence>
<sequence length="109" mass="12322">MTETEFLDLADLTLKQIEEAFDRLNDEDVIDVECKRSGNVLEIEFIDNGSKIIVNSQAPLQEMWVAARSGGYHYKRVGDEWRNTRDDSEFFASLSQYAGEQGGAQVSLV</sequence>
<keyword evidence="3 4" id="KW-0408">Iron</keyword>
<dbReference type="SMART" id="SM01219">
    <property type="entry name" value="Frataxin_Cyay"/>
    <property type="match status" value="1"/>
</dbReference>
<dbReference type="EMBL" id="VPFD01000025">
    <property type="protein sequence ID" value="TXF97505.1"/>
    <property type="molecule type" value="Genomic_DNA"/>
</dbReference>
<comment type="similarity">
    <text evidence="1 4">Belongs to the frataxin family.</text>
</comment>
<dbReference type="HAMAP" id="MF_00142">
    <property type="entry name" value="CyaY"/>
    <property type="match status" value="1"/>
</dbReference>
<evidence type="ECO:0000256" key="1">
    <source>
        <dbReference type="ARBA" id="ARBA00008183"/>
    </source>
</evidence>
<dbReference type="InterPro" id="IPR002908">
    <property type="entry name" value="Frataxin/CyaY"/>
</dbReference>
<dbReference type="SUPFAM" id="SSF55387">
    <property type="entry name" value="Frataxin/Nqo15-like"/>
    <property type="match status" value="1"/>
</dbReference>
<name>A0A5C7G2I8_9BURK</name>
<dbReference type="InterPro" id="IPR020895">
    <property type="entry name" value="Frataxin_CS"/>
</dbReference>
<evidence type="ECO:0000256" key="3">
    <source>
        <dbReference type="ARBA" id="ARBA00023004"/>
    </source>
</evidence>
<dbReference type="PROSITE" id="PS50810">
    <property type="entry name" value="FRATAXIN_2"/>
    <property type="match status" value="1"/>
</dbReference>
<dbReference type="Gene3D" id="3.30.920.10">
    <property type="entry name" value="Frataxin/CyaY"/>
    <property type="match status" value="1"/>
</dbReference>
<reference evidence="5 6" key="1">
    <citation type="submission" date="2019-08" db="EMBL/GenBank/DDBJ databases">
        <title>Massilia golmudensis sp. nov., isolated from sand in the Qinghai-Tibetan Plateau.</title>
        <authorList>
            <person name="Zhang B."/>
        </authorList>
    </citation>
    <scope>NUCLEOTIDE SEQUENCE [LARGE SCALE GENOMIC DNA]</scope>
    <source>
        <strain evidence="5 6">GEM5</strain>
    </source>
</reference>
<accession>A0A5C7G2I8</accession>